<evidence type="ECO:0000313" key="3">
    <source>
        <dbReference type="Proteomes" id="UP000238762"/>
    </source>
</evidence>
<evidence type="ECO:0000313" key="2">
    <source>
        <dbReference type="EMBL" id="PSB04393.1"/>
    </source>
</evidence>
<dbReference type="PANTHER" id="PTHR43346:SF1">
    <property type="entry name" value="QUERCETIN 2,3-DIOXYGENASE-RELATED"/>
    <property type="match status" value="1"/>
</dbReference>
<accession>A0A2T1C8B5</accession>
<sequence>MSQTRIFNSSEFFQPTNGEAIRSVVTESKDAIVVAWYINPGQEIPAHIHPNGQDTWTVLSGKGEYYLDEAGTRKAIAMGDIVIAHTGCVHGVFNNSDEPLVFISVVSPSDAGYQLVSLENSGTLLYKT</sequence>
<dbReference type="RefSeq" id="WP_106287408.1">
    <property type="nucleotide sequence ID" value="NZ_CAWNTC010000192.1"/>
</dbReference>
<reference evidence="2 3" key="1">
    <citation type="submission" date="2018-02" db="EMBL/GenBank/DDBJ databases">
        <authorList>
            <person name="Cohen D.B."/>
            <person name="Kent A.D."/>
        </authorList>
    </citation>
    <scope>NUCLEOTIDE SEQUENCE [LARGE SCALE GENOMIC DNA]</scope>
    <source>
        <strain evidence="2 3">CCAP 1448/3</strain>
    </source>
</reference>
<dbReference type="Proteomes" id="UP000238762">
    <property type="component" value="Unassembled WGS sequence"/>
</dbReference>
<dbReference type="InterPro" id="IPR052538">
    <property type="entry name" value="Flavonoid_dioxygenase-like"/>
</dbReference>
<dbReference type="SUPFAM" id="SSF51182">
    <property type="entry name" value="RmlC-like cupins"/>
    <property type="match status" value="1"/>
</dbReference>
<organism evidence="2 3">
    <name type="scientific">Merismopedia glauca CCAP 1448/3</name>
    <dbReference type="NCBI Taxonomy" id="1296344"/>
    <lineage>
        <taxon>Bacteria</taxon>
        <taxon>Bacillati</taxon>
        <taxon>Cyanobacteriota</taxon>
        <taxon>Cyanophyceae</taxon>
        <taxon>Synechococcales</taxon>
        <taxon>Merismopediaceae</taxon>
        <taxon>Merismopedia</taxon>
    </lineage>
</organism>
<name>A0A2T1C8B5_9CYAN</name>
<dbReference type="EMBL" id="PVWJ01000013">
    <property type="protein sequence ID" value="PSB04393.1"/>
    <property type="molecule type" value="Genomic_DNA"/>
</dbReference>
<dbReference type="InterPro" id="IPR013096">
    <property type="entry name" value="Cupin_2"/>
</dbReference>
<dbReference type="AlphaFoldDB" id="A0A2T1C8B5"/>
<feature type="domain" description="Cupin type-2" evidence="1">
    <location>
        <begin position="37"/>
        <end position="106"/>
    </location>
</feature>
<dbReference type="Pfam" id="PF07883">
    <property type="entry name" value="Cupin_2"/>
    <property type="match status" value="1"/>
</dbReference>
<dbReference type="CDD" id="cd07008">
    <property type="entry name" value="cupin_yp_001338853-like"/>
    <property type="match status" value="1"/>
</dbReference>
<protein>
    <submittedName>
        <fullName evidence="2">Cupin domain-containing protein</fullName>
    </submittedName>
</protein>
<dbReference type="InterPro" id="IPR014710">
    <property type="entry name" value="RmlC-like_jellyroll"/>
</dbReference>
<keyword evidence="3" id="KW-1185">Reference proteome</keyword>
<dbReference type="Gene3D" id="2.60.120.10">
    <property type="entry name" value="Jelly Rolls"/>
    <property type="match status" value="1"/>
</dbReference>
<proteinExistence type="predicted"/>
<dbReference type="PANTHER" id="PTHR43346">
    <property type="entry name" value="LIGAND BINDING DOMAIN PROTEIN, PUTATIVE (AFU_ORTHOLOGUE AFUA_6G14370)-RELATED"/>
    <property type="match status" value="1"/>
</dbReference>
<gene>
    <name evidence="2" type="ORF">C7B64_04250</name>
</gene>
<comment type="caution">
    <text evidence="2">The sequence shown here is derived from an EMBL/GenBank/DDBJ whole genome shotgun (WGS) entry which is preliminary data.</text>
</comment>
<dbReference type="InterPro" id="IPR011051">
    <property type="entry name" value="RmlC_Cupin_sf"/>
</dbReference>
<evidence type="ECO:0000259" key="1">
    <source>
        <dbReference type="Pfam" id="PF07883"/>
    </source>
</evidence>
<reference evidence="2 3" key="2">
    <citation type="submission" date="2018-03" db="EMBL/GenBank/DDBJ databases">
        <title>The ancient ancestry and fast evolution of plastids.</title>
        <authorList>
            <person name="Moore K.R."/>
            <person name="Magnabosco C."/>
            <person name="Momper L."/>
            <person name="Gold D.A."/>
            <person name="Bosak T."/>
            <person name="Fournier G.P."/>
        </authorList>
    </citation>
    <scope>NUCLEOTIDE SEQUENCE [LARGE SCALE GENOMIC DNA]</scope>
    <source>
        <strain evidence="2 3">CCAP 1448/3</strain>
    </source>
</reference>
<dbReference type="OrthoDB" id="9797047at2"/>